<dbReference type="AlphaFoldDB" id="A0A261WGF4"/>
<proteinExistence type="predicted"/>
<reference evidence="3" key="1">
    <citation type="journal article" date="2016" name="Sci. Rep.">
        <title>Genome analysis of the kiwifruit canker pathogen Pseudomonas syringae pv. actinidiae biovar 5.</title>
        <authorList>
            <person name="Fujikawa T."/>
            <person name="Sawada H."/>
        </authorList>
    </citation>
    <scope>NUCLEOTIDE SEQUENCE [LARGE SCALE GENOMIC DNA]</scope>
    <source>
        <strain evidence="3">MAFF 212061</strain>
    </source>
</reference>
<accession>A0A261WGF4</accession>
<evidence type="ECO:0000313" key="2">
    <source>
        <dbReference type="EMBL" id="OZI85229.1"/>
    </source>
</evidence>
<dbReference type="AntiFam" id="ANF00261">
    <property type="entry name" value="Protein of unknown function (DUF1534)"/>
</dbReference>
<protein>
    <recommendedName>
        <fullName evidence="4">DUF1534 domain-containing protein</fullName>
    </recommendedName>
</protein>
<organism evidence="2 3">
    <name type="scientific">Pseudomonas avellanae</name>
    <dbReference type="NCBI Taxonomy" id="46257"/>
    <lineage>
        <taxon>Bacteria</taxon>
        <taxon>Pseudomonadati</taxon>
        <taxon>Pseudomonadota</taxon>
        <taxon>Gammaproteobacteria</taxon>
        <taxon>Pseudomonadales</taxon>
        <taxon>Pseudomonadaceae</taxon>
        <taxon>Pseudomonas</taxon>
    </lineage>
</organism>
<name>A0A261WGF4_9PSED</name>
<dbReference type="Proteomes" id="UP000217163">
    <property type="component" value="Unassembled WGS sequence"/>
</dbReference>
<feature type="region of interest" description="Disordered" evidence="1">
    <location>
        <begin position="1"/>
        <end position="40"/>
    </location>
</feature>
<dbReference type="EMBL" id="NKQU01000579">
    <property type="protein sequence ID" value="OZI85229.1"/>
    <property type="molecule type" value="Genomic_DNA"/>
</dbReference>
<evidence type="ECO:0008006" key="4">
    <source>
        <dbReference type="Google" id="ProtNLM"/>
    </source>
</evidence>
<gene>
    <name evidence="2" type="ORF">CFN58_19595</name>
</gene>
<evidence type="ECO:0000313" key="3">
    <source>
        <dbReference type="Proteomes" id="UP000217163"/>
    </source>
</evidence>
<sequence>MVPTLQRRNASRDALRHKSAQRRSLKTGRRASRKALPRGA</sequence>
<comment type="caution">
    <text evidence="2">The sequence shown here is derived from an EMBL/GenBank/DDBJ whole genome shotgun (WGS) entry which is preliminary data.</text>
</comment>
<feature type="compositionally biased region" description="Basic residues" evidence="1">
    <location>
        <begin position="17"/>
        <end position="40"/>
    </location>
</feature>
<evidence type="ECO:0000256" key="1">
    <source>
        <dbReference type="SAM" id="MobiDB-lite"/>
    </source>
</evidence>